<dbReference type="PANTHER" id="PTHR43026:SF1">
    <property type="entry name" value="2-HYDROXYACID DEHYDROGENASE HOMOLOG 1-RELATED"/>
    <property type="match status" value="1"/>
</dbReference>
<protein>
    <recommendedName>
        <fullName evidence="4">D-isomer specific 2-hydroxyacid dehydrogenase NAD-binding domain-containing protein</fullName>
    </recommendedName>
</protein>
<proteinExistence type="inferred from homology"/>
<dbReference type="InterPro" id="IPR029753">
    <property type="entry name" value="D-isomer_DH_CS"/>
</dbReference>
<evidence type="ECO:0000256" key="3">
    <source>
        <dbReference type="ARBA" id="ARBA00023027"/>
    </source>
</evidence>
<dbReference type="AlphaFoldDB" id="A0A844FJE4"/>
<dbReference type="SUPFAM" id="SSF51735">
    <property type="entry name" value="NAD(P)-binding Rossmann-fold domains"/>
    <property type="match status" value="1"/>
</dbReference>
<dbReference type="InterPro" id="IPR006140">
    <property type="entry name" value="D-isomer_DH_NAD-bd"/>
</dbReference>
<name>A0A844FJE4_9FIRM</name>
<dbReference type="OrthoDB" id="9805416at2"/>
<evidence type="ECO:0000313" key="5">
    <source>
        <dbReference type="EMBL" id="MSS44071.1"/>
    </source>
</evidence>
<sequence length="88" mass="10489">MKNFNVNILIYYPRIKEEFKEERVKFVDFERLLKDSDIITLHIPLTEETRYMFDIEAFKTMKSTSFLVNTSRGAIVKEQDLYTALNMG</sequence>
<dbReference type="EMBL" id="VULR01000015">
    <property type="protein sequence ID" value="MSS44071.1"/>
    <property type="molecule type" value="Genomic_DNA"/>
</dbReference>
<feature type="domain" description="D-isomer specific 2-hydroxyacid dehydrogenase NAD-binding" evidence="4">
    <location>
        <begin position="2"/>
        <end position="87"/>
    </location>
</feature>
<dbReference type="PROSITE" id="PS00670">
    <property type="entry name" value="D_2_HYDROXYACID_DH_2"/>
    <property type="match status" value="1"/>
</dbReference>
<dbReference type="RefSeq" id="WP_154484744.1">
    <property type="nucleotide sequence ID" value="NZ_VULR01000015.1"/>
</dbReference>
<keyword evidence="3" id="KW-0520">NAD</keyword>
<reference evidence="5 6" key="1">
    <citation type="submission" date="2019-08" db="EMBL/GenBank/DDBJ databases">
        <title>In-depth cultivation of the pig gut microbiome towards novel bacterial diversity and tailored functional studies.</title>
        <authorList>
            <person name="Wylensek D."/>
            <person name="Hitch T.C.A."/>
            <person name="Clavel T."/>
        </authorList>
    </citation>
    <scope>NUCLEOTIDE SEQUENCE [LARGE SCALE GENOMIC DNA]</scope>
    <source>
        <strain evidence="5 6">Med78-601-WT-4W-RMD-3</strain>
    </source>
</reference>
<evidence type="ECO:0000313" key="6">
    <source>
        <dbReference type="Proteomes" id="UP000462760"/>
    </source>
</evidence>
<dbReference type="Pfam" id="PF02826">
    <property type="entry name" value="2-Hacid_dh_C"/>
    <property type="match status" value="1"/>
</dbReference>
<dbReference type="GO" id="GO:0051287">
    <property type="term" value="F:NAD binding"/>
    <property type="evidence" value="ECO:0007669"/>
    <property type="project" value="InterPro"/>
</dbReference>
<comment type="caution">
    <text evidence="5">The sequence shown here is derived from an EMBL/GenBank/DDBJ whole genome shotgun (WGS) entry which is preliminary data.</text>
</comment>
<keyword evidence="2" id="KW-0560">Oxidoreductase</keyword>
<organism evidence="5 6">
    <name type="scientific">Anaerosalibacter bizertensis</name>
    <dbReference type="NCBI Taxonomy" id="932217"/>
    <lineage>
        <taxon>Bacteria</taxon>
        <taxon>Bacillati</taxon>
        <taxon>Bacillota</taxon>
        <taxon>Tissierellia</taxon>
        <taxon>Tissierellales</taxon>
        <taxon>Sporanaerobacteraceae</taxon>
        <taxon>Anaerosalibacter</taxon>
    </lineage>
</organism>
<dbReference type="InterPro" id="IPR058205">
    <property type="entry name" value="D-LDH-like"/>
</dbReference>
<evidence type="ECO:0000256" key="1">
    <source>
        <dbReference type="ARBA" id="ARBA00005854"/>
    </source>
</evidence>
<dbReference type="PANTHER" id="PTHR43026">
    <property type="entry name" value="2-HYDROXYACID DEHYDROGENASE HOMOLOG 1-RELATED"/>
    <property type="match status" value="1"/>
</dbReference>
<dbReference type="GO" id="GO:0008720">
    <property type="term" value="F:D-lactate dehydrogenase (NAD+) activity"/>
    <property type="evidence" value="ECO:0007669"/>
    <property type="project" value="TreeGrafter"/>
</dbReference>
<evidence type="ECO:0000256" key="2">
    <source>
        <dbReference type="ARBA" id="ARBA00023002"/>
    </source>
</evidence>
<gene>
    <name evidence="5" type="ORF">FYJ27_10085</name>
</gene>
<evidence type="ECO:0000259" key="4">
    <source>
        <dbReference type="Pfam" id="PF02826"/>
    </source>
</evidence>
<accession>A0A844FJE4</accession>
<dbReference type="Proteomes" id="UP000462760">
    <property type="component" value="Unassembled WGS sequence"/>
</dbReference>
<dbReference type="InterPro" id="IPR036291">
    <property type="entry name" value="NAD(P)-bd_dom_sf"/>
</dbReference>
<dbReference type="Gene3D" id="3.40.50.720">
    <property type="entry name" value="NAD(P)-binding Rossmann-like Domain"/>
    <property type="match status" value="1"/>
</dbReference>
<comment type="similarity">
    <text evidence="1">Belongs to the D-isomer specific 2-hydroxyacid dehydrogenase family.</text>
</comment>